<dbReference type="GO" id="GO:0005975">
    <property type="term" value="P:carbohydrate metabolic process"/>
    <property type="evidence" value="ECO:0007669"/>
    <property type="project" value="InterPro"/>
</dbReference>
<gene>
    <name evidence="8" type="ORF">IWA51_08850</name>
</gene>
<feature type="domain" description="Glycosyl hydrolases family 2 sugar binding" evidence="7">
    <location>
        <begin position="45"/>
        <end position="152"/>
    </location>
</feature>
<dbReference type="InterPro" id="IPR008979">
    <property type="entry name" value="Galactose-bd-like_sf"/>
</dbReference>
<dbReference type="PROSITE" id="PS00608">
    <property type="entry name" value="GLYCOSYL_HYDROL_F2_2"/>
    <property type="match status" value="1"/>
</dbReference>
<dbReference type="PANTHER" id="PTHR42732:SF1">
    <property type="entry name" value="BETA-MANNOSIDASE"/>
    <property type="match status" value="1"/>
</dbReference>
<dbReference type="SUPFAM" id="SSF49303">
    <property type="entry name" value="beta-Galactosidase/glucuronidase domain"/>
    <property type="match status" value="1"/>
</dbReference>
<dbReference type="Gene3D" id="2.60.120.260">
    <property type="entry name" value="Galactose-binding domain-like"/>
    <property type="match status" value="1"/>
</dbReference>
<dbReference type="Pfam" id="PF02836">
    <property type="entry name" value="Glyco_hydro_2_C"/>
    <property type="match status" value="1"/>
</dbReference>
<dbReference type="PANTHER" id="PTHR42732">
    <property type="entry name" value="BETA-GALACTOSIDASE"/>
    <property type="match status" value="1"/>
</dbReference>
<dbReference type="SUPFAM" id="SSF49785">
    <property type="entry name" value="Galactose-binding domain-like"/>
    <property type="match status" value="1"/>
</dbReference>
<reference evidence="8 9" key="1">
    <citation type="submission" date="2020-11" db="EMBL/GenBank/DDBJ databases">
        <title>Treponema Peruensis nv. sp., first commensal Treponema isolated from human feces.</title>
        <authorList>
            <person name="Belkhou C."/>
            <person name="Raes J."/>
        </authorList>
    </citation>
    <scope>NUCLEOTIDE SEQUENCE [LARGE SCALE GENOMIC DNA]</scope>
    <source>
        <strain evidence="8 9">RCC2812</strain>
    </source>
</reference>
<dbReference type="RefSeq" id="WP_198442140.1">
    <property type="nucleotide sequence ID" value="NZ_CBCSHE010000001.1"/>
</dbReference>
<sequence length="802" mass="90367">MKNRIFFNDGWLFSDTFNESMLLPKCTGKFSEVRIPHTVAQTPFNSFDECVYQKLCVYRKFFNTETSWKSKKIILTFEGAAHSSEVFVNGKFAGRHDCGYTPFSLDITDFLLAAGKKNVLAVKLDSRETLNIPPFGNLIDYMTYGGIYREVYVDVRNPVYIQDVFVRTSSNHFETEIELNTDCIPEGYSLRQRVENSTGADVEPSAQIVTGIRGKKTLTAADAAPVVAWSLKNPALYNLVTELLDEKGKVSDTHCVRFGFRDIRFDSTGFYLNGIKVKLRGLNRHQSYPYVGYAMPKNMQYDDADILKFELGLNYVRTSHYPQSRHFLDRCDEIGLLVFTEIPGWQYIGDRNWKSAALDNVRDMIVRDRNHPSVFIWGVRINESADDDEFYERTNALAKKLDPSRPTGGVRCIRNSRLLEDVYTYNDFIHTGKNAGTARKQDVTDTEKGYMITEYNGHMFPTKAFDDEPHRTEHAVRHANVLDSAAKDPLIAGSSGWCAFDYNTHKEFGSGDRICYHGVMDMFRNPKTAAAVYKSQADADVTGDVLEVSSSMSIGDFPAGELNGIWIFTNADSVKVYSGTSFVAEYTREDSPYKYLPHGPILFEDRIGRRIIDEDGISEKYAASVKSVLNAVMRFGEKNLSVKDRLLLVKLFLLRVLDREKIKKLVSKYAGGWGKAGSVFRFEAYREGKLVSSILKAPGTEFSVSAKIIRNVLTEEETYDVTEIRLCVLDENSNLQTYCQEAVIAEASGAVELIGPRAVSLKGGTAGIYVRSCGVSGRGLVTITDWQNRVIKIPVSVKIKKR</sequence>
<feature type="domain" description="Glycoside hydrolase family 2 immunoglobulin-like beta-sandwich" evidence="5">
    <location>
        <begin position="159"/>
        <end position="261"/>
    </location>
</feature>
<evidence type="ECO:0000313" key="8">
    <source>
        <dbReference type="EMBL" id="QQA00378.1"/>
    </source>
</evidence>
<dbReference type="GO" id="GO:0004553">
    <property type="term" value="F:hydrolase activity, hydrolyzing O-glycosyl compounds"/>
    <property type="evidence" value="ECO:0007669"/>
    <property type="project" value="InterPro"/>
</dbReference>
<dbReference type="PROSITE" id="PS00719">
    <property type="entry name" value="GLYCOSYL_HYDROL_F2_1"/>
    <property type="match status" value="1"/>
</dbReference>
<evidence type="ECO:0000256" key="3">
    <source>
        <dbReference type="ARBA" id="ARBA00023295"/>
    </source>
</evidence>
<dbReference type="PRINTS" id="PR00132">
    <property type="entry name" value="GLHYDRLASE2"/>
</dbReference>
<evidence type="ECO:0000256" key="2">
    <source>
        <dbReference type="ARBA" id="ARBA00022801"/>
    </source>
</evidence>
<dbReference type="Pfam" id="PF00703">
    <property type="entry name" value="Glyco_hydro_2"/>
    <property type="match status" value="1"/>
</dbReference>
<evidence type="ECO:0000259" key="6">
    <source>
        <dbReference type="Pfam" id="PF02836"/>
    </source>
</evidence>
<dbReference type="InterPro" id="IPR013783">
    <property type="entry name" value="Ig-like_fold"/>
</dbReference>
<dbReference type="InterPro" id="IPR006101">
    <property type="entry name" value="Glyco_hydro_2"/>
</dbReference>
<dbReference type="InterPro" id="IPR023232">
    <property type="entry name" value="Glyco_hydro_2_AS"/>
</dbReference>
<dbReference type="InterPro" id="IPR051913">
    <property type="entry name" value="GH2_Domain-Containing"/>
</dbReference>
<dbReference type="InterPro" id="IPR023230">
    <property type="entry name" value="Glyco_hydro_2_CS"/>
</dbReference>
<accession>A0A7T3RC33</accession>
<dbReference type="InterPro" id="IPR006102">
    <property type="entry name" value="Ig-like_GH2"/>
</dbReference>
<dbReference type="Gene3D" id="2.60.40.10">
    <property type="entry name" value="Immunoglobulins"/>
    <property type="match status" value="1"/>
</dbReference>
<protein>
    <submittedName>
        <fullName evidence="8">Glycoside hydrolase family 2 protein</fullName>
    </submittedName>
</protein>
<dbReference type="Proteomes" id="UP000595224">
    <property type="component" value="Chromosome"/>
</dbReference>
<evidence type="ECO:0000256" key="4">
    <source>
        <dbReference type="RuleBase" id="RU361154"/>
    </source>
</evidence>
<dbReference type="AlphaFoldDB" id="A0A7T3RC33"/>
<dbReference type="InterPro" id="IPR006103">
    <property type="entry name" value="Glyco_hydro_2_cat"/>
</dbReference>
<evidence type="ECO:0000256" key="1">
    <source>
        <dbReference type="ARBA" id="ARBA00007401"/>
    </source>
</evidence>
<dbReference type="InterPro" id="IPR006104">
    <property type="entry name" value="Glyco_hydro_2_N"/>
</dbReference>
<dbReference type="InterPro" id="IPR036156">
    <property type="entry name" value="Beta-gal/glucu_dom_sf"/>
</dbReference>
<proteinExistence type="inferred from homology"/>
<dbReference type="EMBL" id="CP064936">
    <property type="protein sequence ID" value="QQA00378.1"/>
    <property type="molecule type" value="Genomic_DNA"/>
</dbReference>
<dbReference type="KEGG" id="tper:IWA51_08850"/>
<keyword evidence="3 4" id="KW-0326">Glycosidase</keyword>
<dbReference type="InterPro" id="IPR017853">
    <property type="entry name" value="GH"/>
</dbReference>
<dbReference type="Pfam" id="PF02837">
    <property type="entry name" value="Glyco_hydro_2_N"/>
    <property type="match status" value="1"/>
</dbReference>
<keyword evidence="2 4" id="KW-0378">Hydrolase</keyword>
<dbReference type="SUPFAM" id="SSF51445">
    <property type="entry name" value="(Trans)glycosidases"/>
    <property type="match status" value="1"/>
</dbReference>
<keyword evidence="9" id="KW-1185">Reference proteome</keyword>
<organism evidence="8 9">
    <name type="scientific">Treponema peruense</name>
    <dbReference type="NCBI Taxonomy" id="2787628"/>
    <lineage>
        <taxon>Bacteria</taxon>
        <taxon>Pseudomonadati</taxon>
        <taxon>Spirochaetota</taxon>
        <taxon>Spirochaetia</taxon>
        <taxon>Spirochaetales</taxon>
        <taxon>Treponemataceae</taxon>
        <taxon>Treponema</taxon>
    </lineage>
</organism>
<name>A0A7T3RC33_9SPIR</name>
<evidence type="ECO:0000259" key="5">
    <source>
        <dbReference type="Pfam" id="PF00703"/>
    </source>
</evidence>
<comment type="similarity">
    <text evidence="1 4">Belongs to the glycosyl hydrolase 2 family.</text>
</comment>
<evidence type="ECO:0000259" key="7">
    <source>
        <dbReference type="Pfam" id="PF02837"/>
    </source>
</evidence>
<dbReference type="Gene3D" id="3.20.20.80">
    <property type="entry name" value="Glycosidases"/>
    <property type="match status" value="1"/>
</dbReference>
<evidence type="ECO:0000313" key="9">
    <source>
        <dbReference type="Proteomes" id="UP000595224"/>
    </source>
</evidence>
<feature type="domain" description="Glycoside hydrolase family 2 catalytic" evidence="6">
    <location>
        <begin position="268"/>
        <end position="536"/>
    </location>
</feature>